<dbReference type="PANTHER" id="PTHR44520:SF2">
    <property type="entry name" value="RESPONSE REGULATOR RCP1"/>
    <property type="match status" value="1"/>
</dbReference>
<dbReference type="InterPro" id="IPR011006">
    <property type="entry name" value="CheY-like_superfamily"/>
</dbReference>
<dbReference type="OrthoDB" id="1121174at2"/>
<evidence type="ECO:0000313" key="4">
    <source>
        <dbReference type="EMBL" id="WQG91537.1"/>
    </source>
</evidence>
<dbReference type="STRING" id="1004.SAMN05661012_00735"/>
<feature type="modified residue" description="4-aspartylphosphate" evidence="1">
    <location>
        <position position="64"/>
    </location>
</feature>
<evidence type="ECO:0000313" key="6">
    <source>
        <dbReference type="Proteomes" id="UP001326715"/>
    </source>
</evidence>
<dbReference type="GO" id="GO:0000160">
    <property type="term" value="P:phosphorelay signal transduction system"/>
    <property type="evidence" value="ECO:0007669"/>
    <property type="project" value="InterPro"/>
</dbReference>
<keyword evidence="1" id="KW-0597">Phosphoprotein</keyword>
<dbReference type="Proteomes" id="UP001326715">
    <property type="component" value="Chromosome"/>
</dbReference>
<dbReference type="InterPro" id="IPR001789">
    <property type="entry name" value="Sig_transdc_resp-reg_receiver"/>
</dbReference>
<accession>A0A1K1MNI3</accession>
<sequence length="136" mass="15493">MNKKLHSILLVEDDEATNFISQMVIKRMDCADHVKVAWNGAEALDYLKDCKNTPEGQPDLILLDINMPALNGWEFLEEYNKLGDQEKGQVVVVMLTTSMNPDDHKRAICHPDVSGFRNKPLTKGLMEDILDAYFNR</sequence>
<dbReference type="InterPro" id="IPR052893">
    <property type="entry name" value="TCS_response_regulator"/>
</dbReference>
<dbReference type="RefSeq" id="WP_072357249.1">
    <property type="nucleotide sequence ID" value="NZ_CBHWAX010000031.1"/>
</dbReference>
<reference evidence="3 5" key="1">
    <citation type="submission" date="2016-11" db="EMBL/GenBank/DDBJ databases">
        <authorList>
            <person name="Jaros S."/>
            <person name="Januszkiewicz K."/>
            <person name="Wedrychowicz H."/>
        </authorList>
    </citation>
    <scope>NUCLEOTIDE SEQUENCE [LARGE SCALE GENOMIC DNA]</scope>
    <source>
        <strain evidence="3 5">DSM 784</strain>
    </source>
</reference>
<dbReference type="EMBL" id="CP140154">
    <property type="protein sequence ID" value="WQG91537.1"/>
    <property type="molecule type" value="Genomic_DNA"/>
</dbReference>
<dbReference type="PANTHER" id="PTHR44520">
    <property type="entry name" value="RESPONSE REGULATOR RCP1-RELATED"/>
    <property type="match status" value="1"/>
</dbReference>
<dbReference type="Pfam" id="PF00072">
    <property type="entry name" value="Response_reg"/>
    <property type="match status" value="1"/>
</dbReference>
<dbReference type="AlphaFoldDB" id="A0A1K1MNI3"/>
<evidence type="ECO:0000256" key="1">
    <source>
        <dbReference type="PROSITE-ProRule" id="PRU00169"/>
    </source>
</evidence>
<keyword evidence="6" id="KW-1185">Reference proteome</keyword>
<evidence type="ECO:0000313" key="5">
    <source>
        <dbReference type="Proteomes" id="UP000183788"/>
    </source>
</evidence>
<dbReference type="EMBL" id="FPIZ01000002">
    <property type="protein sequence ID" value="SFW24730.1"/>
    <property type="molecule type" value="Genomic_DNA"/>
</dbReference>
<dbReference type="Proteomes" id="UP000183788">
    <property type="component" value="Unassembled WGS sequence"/>
</dbReference>
<evidence type="ECO:0000313" key="3">
    <source>
        <dbReference type="EMBL" id="SFW24730.1"/>
    </source>
</evidence>
<gene>
    <name evidence="3" type="ORF">SAMN05661012_00735</name>
    <name evidence="4" type="ORF">SR876_08490</name>
</gene>
<dbReference type="Gene3D" id="3.40.50.2300">
    <property type="match status" value="1"/>
</dbReference>
<proteinExistence type="predicted"/>
<dbReference type="SMART" id="SM00448">
    <property type="entry name" value="REC"/>
    <property type="match status" value="1"/>
</dbReference>
<organism evidence="3 5">
    <name type="scientific">Chitinophaga sancti</name>
    <dbReference type="NCBI Taxonomy" id="1004"/>
    <lineage>
        <taxon>Bacteria</taxon>
        <taxon>Pseudomonadati</taxon>
        <taxon>Bacteroidota</taxon>
        <taxon>Chitinophagia</taxon>
        <taxon>Chitinophagales</taxon>
        <taxon>Chitinophagaceae</taxon>
        <taxon>Chitinophaga</taxon>
    </lineage>
</organism>
<dbReference type="SUPFAM" id="SSF52172">
    <property type="entry name" value="CheY-like"/>
    <property type="match status" value="1"/>
</dbReference>
<name>A0A1K1MNI3_9BACT</name>
<reference evidence="4 6" key="2">
    <citation type="submission" date="2023-11" db="EMBL/GenBank/DDBJ databases">
        <title>MicrobeMod: A computational toolkit for identifying prokaryotic methylation and restriction-modification with nanopore sequencing.</title>
        <authorList>
            <person name="Crits-Christoph A."/>
            <person name="Kang S.C."/>
            <person name="Lee H."/>
            <person name="Ostrov N."/>
        </authorList>
    </citation>
    <scope>NUCLEOTIDE SEQUENCE [LARGE SCALE GENOMIC DNA]</scope>
    <source>
        <strain evidence="4 6">ATCC 23090</strain>
    </source>
</reference>
<protein>
    <submittedName>
        <fullName evidence="3 4">Response regulator</fullName>
    </submittedName>
</protein>
<dbReference type="PROSITE" id="PS50110">
    <property type="entry name" value="RESPONSE_REGULATORY"/>
    <property type="match status" value="1"/>
</dbReference>
<evidence type="ECO:0000259" key="2">
    <source>
        <dbReference type="PROSITE" id="PS50110"/>
    </source>
</evidence>
<feature type="domain" description="Response regulatory" evidence="2">
    <location>
        <begin position="7"/>
        <end position="134"/>
    </location>
</feature>